<accession>A0A2I1CS44</accession>
<keyword evidence="4" id="KW-1185">Reference proteome</keyword>
<evidence type="ECO:0000313" key="4">
    <source>
        <dbReference type="Proteomes" id="UP000234254"/>
    </source>
</evidence>
<feature type="transmembrane region" description="Helical" evidence="2">
    <location>
        <begin position="627"/>
        <end position="651"/>
    </location>
</feature>
<dbReference type="AlphaFoldDB" id="A0A2I1CS44"/>
<dbReference type="OrthoDB" id="5381672at2759"/>
<dbReference type="RefSeq" id="XP_024689037.1">
    <property type="nucleotide sequence ID" value="XM_024840529.1"/>
</dbReference>
<gene>
    <name evidence="3" type="ORF">P168DRAFT_322055</name>
</gene>
<evidence type="ECO:0000313" key="3">
    <source>
        <dbReference type="EMBL" id="PKY00443.1"/>
    </source>
</evidence>
<keyword evidence="2" id="KW-0812">Transmembrane</keyword>
<keyword evidence="2" id="KW-1133">Transmembrane helix</keyword>
<evidence type="ECO:0000256" key="2">
    <source>
        <dbReference type="SAM" id="Phobius"/>
    </source>
</evidence>
<organism evidence="3 4">
    <name type="scientific">Aspergillus campestris (strain IBT 28561)</name>
    <dbReference type="NCBI Taxonomy" id="1392248"/>
    <lineage>
        <taxon>Eukaryota</taxon>
        <taxon>Fungi</taxon>
        <taxon>Dikarya</taxon>
        <taxon>Ascomycota</taxon>
        <taxon>Pezizomycotina</taxon>
        <taxon>Eurotiomycetes</taxon>
        <taxon>Eurotiomycetidae</taxon>
        <taxon>Eurotiales</taxon>
        <taxon>Aspergillaceae</taxon>
        <taxon>Aspergillus</taxon>
        <taxon>Aspergillus subgen. Circumdati</taxon>
    </lineage>
</organism>
<name>A0A2I1CS44_ASPC2</name>
<feature type="region of interest" description="Disordered" evidence="1">
    <location>
        <begin position="1"/>
        <end position="23"/>
    </location>
</feature>
<feature type="transmembrane region" description="Helical" evidence="2">
    <location>
        <begin position="103"/>
        <end position="123"/>
    </location>
</feature>
<reference evidence="3" key="1">
    <citation type="submission" date="2016-12" db="EMBL/GenBank/DDBJ databases">
        <title>The genomes of Aspergillus section Nigri reveals drivers in fungal speciation.</title>
        <authorList>
            <consortium name="DOE Joint Genome Institute"/>
            <person name="Vesth T.C."/>
            <person name="Nybo J."/>
            <person name="Theobald S."/>
            <person name="Brandl J."/>
            <person name="Frisvad J.C."/>
            <person name="Nielsen K.F."/>
            <person name="Lyhne E.K."/>
            <person name="Kogle M.E."/>
            <person name="Kuo A."/>
            <person name="Riley R."/>
            <person name="Clum A."/>
            <person name="Nolan M."/>
            <person name="Lipzen A."/>
            <person name="Salamov A."/>
            <person name="Henrissat B."/>
            <person name="Wiebenga A."/>
            <person name="De vries R.P."/>
            <person name="Grigoriev I.V."/>
            <person name="Mortensen U.H."/>
            <person name="Andersen M.R."/>
            <person name="Baker S.E."/>
        </authorList>
    </citation>
    <scope>NUCLEOTIDE SEQUENCE</scope>
    <source>
        <strain evidence="3">IBT 28561</strain>
    </source>
</reference>
<feature type="transmembrane region" description="Helical" evidence="2">
    <location>
        <begin position="42"/>
        <end position="64"/>
    </location>
</feature>
<dbReference type="GeneID" id="36548053"/>
<proteinExistence type="predicted"/>
<dbReference type="VEuPathDB" id="FungiDB:P168DRAFT_322055"/>
<dbReference type="EMBL" id="MSFM01000014">
    <property type="protein sequence ID" value="PKY00443.1"/>
    <property type="molecule type" value="Genomic_DNA"/>
</dbReference>
<evidence type="ECO:0000256" key="1">
    <source>
        <dbReference type="SAM" id="MobiDB-lite"/>
    </source>
</evidence>
<feature type="transmembrane region" description="Helical" evidence="2">
    <location>
        <begin position="76"/>
        <end position="96"/>
    </location>
</feature>
<sequence length="730" mass="79279">MTSKEHKMNSQQTQLATGVGGRPDIESRPGVPLALRYRKLTVYLLIFYVPLLVIPWVLTCVLSGPPAPNGNSGQRYFPQYGLAAHGVYSLLSWVAAIRTLNSIASVATIPVTSTLLAQAAVVYTQKRKVLQRLSLRQLFALADRRWSDVTAVLEAARTAGRGIGSPFLWLGMGLIALSAVQHPLQQLLVSWESIPVMTCLDNPTGACGSTRPVVVGYDPEPADLATIHQNRVVQELMSSLATFNMLDLETRLWPDPSYLDDHLAVIADPTSRQTLRYWATDDKTSGHGATNHTPNFFVTALQNATGTGVLREHALRFNSSAWCDKIPQAQFPEPCPGKRPFHRSLSKSPLLDIRVCAPGEYGVHPWSLSRNRQDIGEDLYLDVVDGRRNTPDPVANFTLHCRTSTTRGYFELGNYMNSQIYGPLLGEWPDPDTMAREFNDELNLQTGKGVGPPTESDETHGYHRYSLNMWNTEPADPYGTYSLNTSGPLMTTAIALFGNQSFFEVAANASDKTFPPAAQQICQQGRLPFSNLGITIFNDFQSKCGSLIAGVFGSPIGGEPDEVLTSLVGNWVSSFNDTAAAELGLIAGMYLSNRAMLTQTVTGSSTFSARKIHFGAGMLVPLPVKTLAGTAVVSIFIFLQLVGLAYVTFYINQLPTWTVALDAVAIARIGVGLRDDELPPLGNGNEVVGATLNKVDGWIGLDDDATRLTLGGPGVITRGHATKKGEEMIA</sequence>
<comment type="caution">
    <text evidence="3">The sequence shown here is derived from an EMBL/GenBank/DDBJ whole genome shotgun (WGS) entry which is preliminary data.</text>
</comment>
<dbReference type="Proteomes" id="UP000234254">
    <property type="component" value="Unassembled WGS sequence"/>
</dbReference>
<protein>
    <submittedName>
        <fullName evidence="3">Uncharacterized protein</fullName>
    </submittedName>
</protein>
<keyword evidence="2" id="KW-0472">Membrane</keyword>